<evidence type="ECO:0008006" key="4">
    <source>
        <dbReference type="Google" id="ProtNLM"/>
    </source>
</evidence>
<dbReference type="EMBL" id="BMNW01000011">
    <property type="protein sequence ID" value="GGM25037.1"/>
    <property type="molecule type" value="Genomic_DNA"/>
</dbReference>
<feature type="transmembrane region" description="Helical" evidence="1">
    <location>
        <begin position="79"/>
        <end position="96"/>
    </location>
</feature>
<evidence type="ECO:0000313" key="2">
    <source>
        <dbReference type="EMBL" id="GGM25037.1"/>
    </source>
</evidence>
<protein>
    <recommendedName>
        <fullName evidence="4">DUF3649 domain-containing protein</fullName>
    </recommendedName>
</protein>
<evidence type="ECO:0000256" key="1">
    <source>
        <dbReference type="SAM" id="Phobius"/>
    </source>
</evidence>
<organism evidence="2 3">
    <name type="scientific">Pseudomonas asuensis</name>
    <dbReference type="NCBI Taxonomy" id="1825787"/>
    <lineage>
        <taxon>Bacteria</taxon>
        <taxon>Pseudomonadati</taxon>
        <taxon>Pseudomonadota</taxon>
        <taxon>Gammaproteobacteria</taxon>
        <taxon>Pseudomonadales</taxon>
        <taxon>Pseudomonadaceae</taxon>
        <taxon>Pseudomonas</taxon>
    </lineage>
</organism>
<gene>
    <name evidence="2" type="ORF">GCM10009425_39810</name>
</gene>
<keyword evidence="1" id="KW-0812">Transmembrane</keyword>
<dbReference type="Proteomes" id="UP000616499">
    <property type="component" value="Unassembled WGS sequence"/>
</dbReference>
<sequence length="120" mass="13124">MATAKMGFPALRLEVTPIDSPPQPIRVAVETSMTVRNEEENSMSIGLFRVVLILTGVMACLMATIAIQGAFNISVTRATALLFLCLSAWIGCAYYVTGNLWMRRIAITCVPTAVIMWLIN</sequence>
<accession>A0ABQ2H122</accession>
<comment type="caution">
    <text evidence="2">The sequence shown here is derived from an EMBL/GenBank/DDBJ whole genome shotgun (WGS) entry which is preliminary data.</text>
</comment>
<keyword evidence="3" id="KW-1185">Reference proteome</keyword>
<keyword evidence="1" id="KW-1133">Transmembrane helix</keyword>
<feature type="transmembrane region" description="Helical" evidence="1">
    <location>
        <begin position="46"/>
        <end position="67"/>
    </location>
</feature>
<proteinExistence type="predicted"/>
<evidence type="ECO:0000313" key="3">
    <source>
        <dbReference type="Proteomes" id="UP000616499"/>
    </source>
</evidence>
<reference evidence="3" key="1">
    <citation type="journal article" date="2019" name="Int. J. Syst. Evol. Microbiol.">
        <title>The Global Catalogue of Microorganisms (GCM) 10K type strain sequencing project: providing services to taxonomists for standard genome sequencing and annotation.</title>
        <authorList>
            <consortium name="The Broad Institute Genomics Platform"/>
            <consortium name="The Broad Institute Genome Sequencing Center for Infectious Disease"/>
            <person name="Wu L."/>
            <person name="Ma J."/>
        </authorList>
    </citation>
    <scope>NUCLEOTIDE SEQUENCE [LARGE SCALE GENOMIC DNA]</scope>
    <source>
        <strain evidence="3">JCM 13501</strain>
    </source>
</reference>
<keyword evidence="1" id="KW-0472">Membrane</keyword>
<name>A0ABQ2H122_9PSED</name>